<proteinExistence type="predicted"/>
<keyword evidence="2" id="KW-1185">Reference proteome</keyword>
<name>A0A7J7JF30_BUGNE</name>
<evidence type="ECO:0000313" key="1">
    <source>
        <dbReference type="EMBL" id="KAF6024840.1"/>
    </source>
</evidence>
<reference evidence="1" key="1">
    <citation type="submission" date="2020-06" db="EMBL/GenBank/DDBJ databases">
        <title>Draft genome of Bugula neritina, a colonial animal packing powerful symbionts and potential medicines.</title>
        <authorList>
            <person name="Rayko M."/>
        </authorList>
    </citation>
    <scope>NUCLEOTIDE SEQUENCE [LARGE SCALE GENOMIC DNA]</scope>
    <source>
        <strain evidence="1">Kwan_BN1</strain>
    </source>
</reference>
<dbReference type="Gene3D" id="2.60.120.260">
    <property type="entry name" value="Galactose-binding domain-like"/>
    <property type="match status" value="1"/>
</dbReference>
<evidence type="ECO:0000313" key="2">
    <source>
        <dbReference type="Proteomes" id="UP000593567"/>
    </source>
</evidence>
<dbReference type="InterPro" id="IPR051941">
    <property type="entry name" value="BG_Antigen-Binding_Lectin"/>
</dbReference>
<dbReference type="PANTHER" id="PTHR45713">
    <property type="entry name" value="FTP DOMAIN-CONTAINING PROTEIN"/>
    <property type="match status" value="1"/>
</dbReference>
<dbReference type="AlphaFoldDB" id="A0A7J7JF30"/>
<dbReference type="EMBL" id="VXIV02002527">
    <property type="protein sequence ID" value="KAF6024840.1"/>
    <property type="molecule type" value="Genomic_DNA"/>
</dbReference>
<protein>
    <recommendedName>
        <fullName evidence="3">Fucolectin tachylectin-4 pentraxin-1 domain-containing protein</fullName>
    </recommendedName>
</protein>
<dbReference type="Proteomes" id="UP000593567">
    <property type="component" value="Unassembled WGS sequence"/>
</dbReference>
<accession>A0A7J7JF30</accession>
<organism evidence="1 2">
    <name type="scientific">Bugula neritina</name>
    <name type="common">Brown bryozoan</name>
    <name type="synonym">Sertularia neritina</name>
    <dbReference type="NCBI Taxonomy" id="10212"/>
    <lineage>
        <taxon>Eukaryota</taxon>
        <taxon>Metazoa</taxon>
        <taxon>Spiralia</taxon>
        <taxon>Lophotrochozoa</taxon>
        <taxon>Bryozoa</taxon>
        <taxon>Gymnolaemata</taxon>
        <taxon>Cheilostomatida</taxon>
        <taxon>Flustrina</taxon>
        <taxon>Buguloidea</taxon>
        <taxon>Bugulidae</taxon>
        <taxon>Bugula</taxon>
    </lineage>
</organism>
<gene>
    <name evidence="1" type="ORF">EB796_016862</name>
</gene>
<dbReference type="SUPFAM" id="SSF49785">
    <property type="entry name" value="Galactose-binding domain-like"/>
    <property type="match status" value="1"/>
</dbReference>
<evidence type="ECO:0008006" key="3">
    <source>
        <dbReference type="Google" id="ProtNLM"/>
    </source>
</evidence>
<dbReference type="InterPro" id="IPR008979">
    <property type="entry name" value="Galactose-bd-like_sf"/>
</dbReference>
<sequence>MAPVVAGLTEVGGFTRMSLPSELVTSSVNISQGHHSTHLCAYECLINKKCHGYHLHVQILTECSFETCLNPDQLTQDAGNGSAVYVRDDLHTFLNKFLALGKPASLSSIYQDNPERSAANGNDGNYFPTVDQPSMLAHTNRETRPWWRVDLEAVYCIWAVNILNRKDNVSTHAVL</sequence>
<dbReference type="PANTHER" id="PTHR45713:SF6">
    <property type="entry name" value="F5_8 TYPE C DOMAIN-CONTAINING PROTEIN"/>
    <property type="match status" value="1"/>
</dbReference>
<comment type="caution">
    <text evidence="1">The sequence shown here is derived from an EMBL/GenBank/DDBJ whole genome shotgun (WGS) entry which is preliminary data.</text>
</comment>
<dbReference type="OrthoDB" id="6102375at2759"/>